<evidence type="ECO:0000313" key="3">
    <source>
        <dbReference type="EMBL" id="MDX8152065.1"/>
    </source>
</evidence>
<dbReference type="PANTHER" id="PTHR43236">
    <property type="entry name" value="ANTITOXIN HIGA1"/>
    <property type="match status" value="1"/>
</dbReference>
<accession>A0ABU4VJR6</accession>
<evidence type="ECO:0000313" key="4">
    <source>
        <dbReference type="Proteomes" id="UP001277761"/>
    </source>
</evidence>
<feature type="compositionally biased region" description="Low complexity" evidence="1">
    <location>
        <begin position="120"/>
        <end position="144"/>
    </location>
</feature>
<gene>
    <name evidence="3" type="ORF">SK069_10705</name>
</gene>
<organism evidence="3 4">
    <name type="scientific">Patulibacter brassicae</name>
    <dbReference type="NCBI Taxonomy" id="1705717"/>
    <lineage>
        <taxon>Bacteria</taxon>
        <taxon>Bacillati</taxon>
        <taxon>Actinomycetota</taxon>
        <taxon>Thermoleophilia</taxon>
        <taxon>Solirubrobacterales</taxon>
        <taxon>Patulibacteraceae</taxon>
        <taxon>Patulibacter</taxon>
    </lineage>
</organism>
<evidence type="ECO:0000256" key="1">
    <source>
        <dbReference type="SAM" id="MobiDB-lite"/>
    </source>
</evidence>
<feature type="domain" description="IrrE N-terminal-like" evidence="2">
    <location>
        <begin position="39"/>
        <end position="97"/>
    </location>
</feature>
<dbReference type="Pfam" id="PF06114">
    <property type="entry name" value="Peptidase_M78"/>
    <property type="match status" value="1"/>
</dbReference>
<reference evidence="3 4" key="1">
    <citation type="submission" date="2023-11" db="EMBL/GenBank/DDBJ databases">
        <authorList>
            <person name="Xu M."/>
            <person name="Jiang T."/>
        </authorList>
    </citation>
    <scope>NUCLEOTIDE SEQUENCE [LARGE SCALE GENOMIC DNA]</scope>
    <source>
        <strain evidence="3 4">SD</strain>
    </source>
</reference>
<dbReference type="RefSeq" id="WP_319954220.1">
    <property type="nucleotide sequence ID" value="NZ_JAXAVX010000004.1"/>
</dbReference>
<protein>
    <submittedName>
        <fullName evidence="3">ImmA/IrrE family metallo-endopeptidase</fullName>
    </submittedName>
</protein>
<feature type="region of interest" description="Disordered" evidence="1">
    <location>
        <begin position="110"/>
        <end position="144"/>
    </location>
</feature>
<proteinExistence type="predicted"/>
<comment type="caution">
    <text evidence="3">The sequence shown here is derived from an EMBL/GenBank/DDBJ whole genome shotgun (WGS) entry which is preliminary data.</text>
</comment>
<keyword evidence="4" id="KW-1185">Reference proteome</keyword>
<sequence length="306" mass="31686">MGGPITDVPDAIDAALEVRARAGIPPEDPLPCVLRLAEEELGVHVVVAKDLPPGTSGFYLPRPDARPLVAVNGAHHVVRQRFTVAHEVGHHVLRHGAAPRVVRAPVPIGPATLDPGSSGATSSVPTPVPGTPAATRPADTAAAGGTAEVLVPYRPPRSTDPRERAANAFAAELLCPAAGARAAAVAHAAQPGVVDFDLVVRISAVFGLSAASVLARLETAEVLTDPLPRAALQERVVRSEHVPRYGELGLGVLEDELEAIRRAGVLPRLPEGVDGDLLLTVTAPSSPTIAVDPTVRRLRELLGLPA</sequence>
<dbReference type="InterPro" id="IPR010359">
    <property type="entry name" value="IrrE_HExxH"/>
</dbReference>
<dbReference type="EMBL" id="JAXAVX010000004">
    <property type="protein sequence ID" value="MDX8152065.1"/>
    <property type="molecule type" value="Genomic_DNA"/>
</dbReference>
<dbReference type="Gene3D" id="1.10.10.2910">
    <property type="match status" value="1"/>
</dbReference>
<evidence type="ECO:0000259" key="2">
    <source>
        <dbReference type="Pfam" id="PF06114"/>
    </source>
</evidence>
<dbReference type="PANTHER" id="PTHR43236:SF2">
    <property type="entry name" value="BLL0069 PROTEIN"/>
    <property type="match status" value="1"/>
</dbReference>
<name>A0ABU4VJR6_9ACTN</name>
<dbReference type="InterPro" id="IPR052345">
    <property type="entry name" value="Rad_response_metalloprotease"/>
</dbReference>
<dbReference type="Proteomes" id="UP001277761">
    <property type="component" value="Unassembled WGS sequence"/>
</dbReference>